<keyword evidence="3" id="KW-0731">Sigma factor</keyword>
<comment type="similarity">
    <text evidence="1">Belongs to the sigma-70 factor family. ECF subfamily.</text>
</comment>
<dbReference type="InterPro" id="IPR013249">
    <property type="entry name" value="RNA_pol_sigma70_r4_t2"/>
</dbReference>
<dbReference type="InterPro" id="IPR007627">
    <property type="entry name" value="RNA_pol_sigma70_r2"/>
</dbReference>
<dbReference type="SUPFAM" id="SSF88946">
    <property type="entry name" value="Sigma2 domain of RNA polymerase sigma factors"/>
    <property type="match status" value="1"/>
</dbReference>
<dbReference type="Gene3D" id="1.10.1740.10">
    <property type="match status" value="1"/>
</dbReference>
<dbReference type="Pfam" id="PF08281">
    <property type="entry name" value="Sigma70_r4_2"/>
    <property type="match status" value="1"/>
</dbReference>
<keyword evidence="2" id="KW-0805">Transcription regulation</keyword>
<comment type="caution">
    <text evidence="8">The sequence shown here is derived from an EMBL/GenBank/DDBJ whole genome shotgun (WGS) entry which is preliminary data.</text>
</comment>
<evidence type="ECO:0000259" key="6">
    <source>
        <dbReference type="Pfam" id="PF04542"/>
    </source>
</evidence>
<name>A0A1E2UIQ4_9GAMM</name>
<dbReference type="InterPro" id="IPR036388">
    <property type="entry name" value="WH-like_DNA-bd_sf"/>
</dbReference>
<keyword evidence="5" id="KW-0804">Transcription</keyword>
<keyword evidence="9" id="KW-1185">Reference proteome</keyword>
<dbReference type="InterPro" id="IPR013324">
    <property type="entry name" value="RNA_pol_sigma_r3/r4-like"/>
</dbReference>
<dbReference type="PANTHER" id="PTHR43133">
    <property type="entry name" value="RNA POLYMERASE ECF-TYPE SIGMA FACTO"/>
    <property type="match status" value="1"/>
</dbReference>
<dbReference type="CDD" id="cd06171">
    <property type="entry name" value="Sigma70_r4"/>
    <property type="match status" value="1"/>
</dbReference>
<organism evidence="8 9">
    <name type="scientific">Candidatus Thiodiazotropha endoloripes</name>
    <dbReference type="NCBI Taxonomy" id="1818881"/>
    <lineage>
        <taxon>Bacteria</taxon>
        <taxon>Pseudomonadati</taxon>
        <taxon>Pseudomonadota</taxon>
        <taxon>Gammaproteobacteria</taxon>
        <taxon>Chromatiales</taxon>
        <taxon>Sedimenticolaceae</taxon>
        <taxon>Candidatus Thiodiazotropha</taxon>
    </lineage>
</organism>
<dbReference type="EMBL" id="LVJZ01000004">
    <property type="protein sequence ID" value="ODB94431.1"/>
    <property type="molecule type" value="Genomic_DNA"/>
</dbReference>
<feature type="domain" description="RNA polymerase sigma factor 70 region 4 type 2" evidence="7">
    <location>
        <begin position="122"/>
        <end position="174"/>
    </location>
</feature>
<protein>
    <recommendedName>
        <fullName evidence="10">RNA polymerase subunit sigma</fullName>
    </recommendedName>
</protein>
<dbReference type="OrthoDB" id="9784272at2"/>
<evidence type="ECO:0000256" key="5">
    <source>
        <dbReference type="ARBA" id="ARBA00023163"/>
    </source>
</evidence>
<dbReference type="AlphaFoldDB" id="A0A1E2UIQ4"/>
<keyword evidence="4" id="KW-0238">DNA-binding</keyword>
<dbReference type="SUPFAM" id="SSF88659">
    <property type="entry name" value="Sigma3 and sigma4 domains of RNA polymerase sigma factors"/>
    <property type="match status" value="1"/>
</dbReference>
<dbReference type="GO" id="GO:0016987">
    <property type="term" value="F:sigma factor activity"/>
    <property type="evidence" value="ECO:0007669"/>
    <property type="project" value="UniProtKB-KW"/>
</dbReference>
<evidence type="ECO:0000256" key="4">
    <source>
        <dbReference type="ARBA" id="ARBA00023125"/>
    </source>
</evidence>
<evidence type="ECO:0000313" key="8">
    <source>
        <dbReference type="EMBL" id="ODB94431.1"/>
    </source>
</evidence>
<dbReference type="InterPro" id="IPR039425">
    <property type="entry name" value="RNA_pol_sigma-70-like"/>
</dbReference>
<dbReference type="InterPro" id="IPR013325">
    <property type="entry name" value="RNA_pol_sigma_r2"/>
</dbReference>
<evidence type="ECO:0000313" key="9">
    <source>
        <dbReference type="Proteomes" id="UP000094849"/>
    </source>
</evidence>
<dbReference type="Pfam" id="PF04542">
    <property type="entry name" value="Sigma70_r2"/>
    <property type="match status" value="1"/>
</dbReference>
<dbReference type="STRING" id="1818881.A3196_18040"/>
<dbReference type="Proteomes" id="UP000094849">
    <property type="component" value="Unassembled WGS sequence"/>
</dbReference>
<feature type="domain" description="RNA polymerase sigma-70 region 2" evidence="6">
    <location>
        <begin position="26"/>
        <end position="90"/>
    </location>
</feature>
<dbReference type="GO" id="GO:0006352">
    <property type="term" value="P:DNA-templated transcription initiation"/>
    <property type="evidence" value="ECO:0007669"/>
    <property type="project" value="InterPro"/>
</dbReference>
<dbReference type="Gene3D" id="1.10.10.10">
    <property type="entry name" value="Winged helix-like DNA-binding domain superfamily/Winged helix DNA-binding domain"/>
    <property type="match status" value="1"/>
</dbReference>
<sequence>MSDKEQSDEALYRLFRKGDDRAFETLYQRYRQTLYLFLLRSSHCTGDADELYQDVWSRIISAGKPFDGGSFKAYAFRIARNLIIDRYRRAHLTLVTDQESLHESVQPGKSVEEQMHDEECSERLKRYIGQLPVEQREVFLLKEEAGLTLAQIAAMIDTGRETVKSRMRYALKQLRQRLEECL</sequence>
<dbReference type="RefSeq" id="WP_069006196.1">
    <property type="nucleotide sequence ID" value="NZ_LVJW01000006.1"/>
</dbReference>
<dbReference type="InterPro" id="IPR014284">
    <property type="entry name" value="RNA_pol_sigma-70_dom"/>
</dbReference>
<dbReference type="PANTHER" id="PTHR43133:SF8">
    <property type="entry name" value="RNA POLYMERASE SIGMA FACTOR HI_1459-RELATED"/>
    <property type="match status" value="1"/>
</dbReference>
<evidence type="ECO:0000259" key="7">
    <source>
        <dbReference type="Pfam" id="PF08281"/>
    </source>
</evidence>
<gene>
    <name evidence="8" type="ORF">A3196_18040</name>
</gene>
<accession>A0A1E2UIQ4</accession>
<evidence type="ECO:0000256" key="1">
    <source>
        <dbReference type="ARBA" id="ARBA00010641"/>
    </source>
</evidence>
<proteinExistence type="inferred from homology"/>
<evidence type="ECO:0000256" key="3">
    <source>
        <dbReference type="ARBA" id="ARBA00023082"/>
    </source>
</evidence>
<dbReference type="NCBIfam" id="TIGR02937">
    <property type="entry name" value="sigma70-ECF"/>
    <property type="match status" value="1"/>
</dbReference>
<dbReference type="GO" id="GO:0003677">
    <property type="term" value="F:DNA binding"/>
    <property type="evidence" value="ECO:0007669"/>
    <property type="project" value="UniProtKB-KW"/>
</dbReference>
<evidence type="ECO:0008006" key="10">
    <source>
        <dbReference type="Google" id="ProtNLM"/>
    </source>
</evidence>
<reference evidence="8 9" key="1">
    <citation type="submission" date="2016-03" db="EMBL/GenBank/DDBJ databases">
        <title>Chemosynthetic sulphur-oxidizing symbionts of marine invertebrate animals are capable of nitrogen fixation.</title>
        <authorList>
            <person name="Petersen J.M."/>
            <person name="Kemper A."/>
            <person name="Gruber-Vodicka H."/>
            <person name="Cardini U."/>
            <person name="Geest Mvander."/>
            <person name="Kleiner M."/>
            <person name="Bulgheresi S."/>
            <person name="Fussmann M."/>
            <person name="Herbold C."/>
            <person name="Seah B.K.B."/>
            <person name="Antony C.Paul."/>
            <person name="Liu D."/>
            <person name="Belitz A."/>
            <person name="Weber M."/>
        </authorList>
    </citation>
    <scope>NUCLEOTIDE SEQUENCE [LARGE SCALE GENOMIC DNA]</scope>
    <source>
        <strain evidence="8">G_D</strain>
    </source>
</reference>
<evidence type="ECO:0000256" key="2">
    <source>
        <dbReference type="ARBA" id="ARBA00023015"/>
    </source>
</evidence>